<dbReference type="RefSeq" id="WP_134483073.1">
    <property type="nucleotide sequence ID" value="NZ_LR216287.1"/>
</dbReference>
<dbReference type="GeneID" id="39420279"/>
<dbReference type="Proteomes" id="UP000294299">
    <property type="component" value="Chromosome NFRAN"/>
</dbReference>
<sequence>MTNARNKIYSMRLVFLVFFVFVTLTLPKPFVDTSLAQTVSLSKTFQAIEATYTTNSTLGANQFSENESVVKDYPVMNNSFAPNPITNNPTYSVTNATTSVKIGTVEGDDSNKAALRNQSITLPNIGVLTGQNSFQEIR</sequence>
<keyword evidence="2" id="KW-1185">Reference proteome</keyword>
<organism evidence="1 2">
    <name type="scientific">Candidatus Nitrosocosmicus franklandianus</name>
    <dbReference type="NCBI Taxonomy" id="1798806"/>
    <lineage>
        <taxon>Archaea</taxon>
        <taxon>Nitrososphaerota</taxon>
        <taxon>Nitrososphaeria</taxon>
        <taxon>Nitrososphaerales</taxon>
        <taxon>Nitrososphaeraceae</taxon>
        <taxon>Candidatus Nitrosocosmicus</taxon>
    </lineage>
</organism>
<name>A0A484IBS3_9ARCH</name>
<dbReference type="KEGG" id="nfn:NFRAN_0788"/>
<proteinExistence type="predicted"/>
<protein>
    <submittedName>
        <fullName evidence="1">Uncharacterized protein</fullName>
    </submittedName>
</protein>
<dbReference type="EMBL" id="LR216287">
    <property type="protein sequence ID" value="VFJ13110.1"/>
    <property type="molecule type" value="Genomic_DNA"/>
</dbReference>
<dbReference type="AlphaFoldDB" id="A0A484IBS3"/>
<accession>A0A484IBS3</accession>
<gene>
    <name evidence="1" type="ORF">NFRAN_0788</name>
</gene>
<evidence type="ECO:0000313" key="1">
    <source>
        <dbReference type="EMBL" id="VFJ13110.1"/>
    </source>
</evidence>
<reference evidence="1 2" key="1">
    <citation type="submission" date="2019-02" db="EMBL/GenBank/DDBJ databases">
        <authorList>
            <person name="Lehtovirta-Morley E L."/>
        </authorList>
    </citation>
    <scope>NUCLEOTIDE SEQUENCE [LARGE SCALE GENOMIC DNA]</scope>
    <source>
        <strain evidence="1">NFRAN1</strain>
    </source>
</reference>
<dbReference type="OrthoDB" id="385370at2157"/>
<evidence type="ECO:0000313" key="2">
    <source>
        <dbReference type="Proteomes" id="UP000294299"/>
    </source>
</evidence>